<accession>A0ABN1D4R9</accession>
<dbReference type="InterPro" id="IPR032710">
    <property type="entry name" value="NTF2-like_dom_sf"/>
</dbReference>
<dbReference type="CDD" id="cd00667">
    <property type="entry name" value="ring_hydroxylating_dioxygenases_beta"/>
    <property type="match status" value="1"/>
</dbReference>
<keyword evidence="2" id="KW-0560">Oxidoreductase</keyword>
<evidence type="ECO:0000256" key="1">
    <source>
        <dbReference type="ARBA" id="ARBA00009570"/>
    </source>
</evidence>
<evidence type="ECO:0000313" key="3">
    <source>
        <dbReference type="EMBL" id="GAA0533561.1"/>
    </source>
</evidence>
<dbReference type="PANTHER" id="PTHR41534:SF1">
    <property type="entry name" value="BLR3401 PROTEIN"/>
    <property type="match status" value="1"/>
</dbReference>
<comment type="similarity">
    <text evidence="1">Belongs to the bacterial ring-hydroxylating dioxygenase beta subunit family.</text>
</comment>
<keyword evidence="4" id="KW-1185">Reference proteome</keyword>
<name>A0ABN1D4R9_9BURK</name>
<evidence type="ECO:0000256" key="2">
    <source>
        <dbReference type="ARBA" id="ARBA00023002"/>
    </source>
</evidence>
<gene>
    <name evidence="3" type="primary">benB_3</name>
    <name evidence="3" type="ORF">GCM10009097_58510</name>
</gene>
<sequence length="164" mass="19461">MNKLETAKELLLREAWLLDSQDWKGWLSMYAPDCEYWVPARRSDETLTQDPNTELSHIYYANRAGLEDRVLRIMSGRSAASTPAPRTTHMLCNFHLEEGQEDDGIRIWTTWSTQMFNVRQRKTYTFFGTSLTEFGRQEESWLISRKRIELKNDYIPTFIDIYCF</sequence>
<dbReference type="PANTHER" id="PTHR41534">
    <property type="entry name" value="BLR3401 PROTEIN"/>
    <property type="match status" value="1"/>
</dbReference>
<dbReference type="EMBL" id="BAAAEN010000045">
    <property type="protein sequence ID" value="GAA0533561.1"/>
    <property type="molecule type" value="Genomic_DNA"/>
</dbReference>
<proteinExistence type="inferred from homology"/>
<dbReference type="Proteomes" id="UP001501706">
    <property type="component" value="Unassembled WGS sequence"/>
</dbReference>
<dbReference type="InterPro" id="IPR000391">
    <property type="entry name" value="Rng_hydr_dOase-bsu"/>
</dbReference>
<protein>
    <submittedName>
        <fullName evidence="3">Benzoate 1,2-dioxygenase small subunit</fullName>
    </submittedName>
</protein>
<dbReference type="SUPFAM" id="SSF54427">
    <property type="entry name" value="NTF2-like"/>
    <property type="match status" value="1"/>
</dbReference>
<comment type="caution">
    <text evidence="3">The sequence shown here is derived from an EMBL/GenBank/DDBJ whole genome shotgun (WGS) entry which is preliminary data.</text>
</comment>
<reference evidence="3 4" key="1">
    <citation type="journal article" date="2019" name="Int. J. Syst. Evol. Microbiol.">
        <title>The Global Catalogue of Microorganisms (GCM) 10K type strain sequencing project: providing services to taxonomists for standard genome sequencing and annotation.</title>
        <authorList>
            <consortium name="The Broad Institute Genomics Platform"/>
            <consortium name="The Broad Institute Genome Sequencing Center for Infectious Disease"/>
            <person name="Wu L."/>
            <person name="Ma J."/>
        </authorList>
    </citation>
    <scope>NUCLEOTIDE SEQUENCE [LARGE SCALE GENOMIC DNA]</scope>
    <source>
        <strain evidence="3 4">JCM 14330</strain>
    </source>
</reference>
<dbReference type="Pfam" id="PF00866">
    <property type="entry name" value="Ring_hydroxyl_B"/>
    <property type="match status" value="1"/>
</dbReference>
<dbReference type="Gene3D" id="3.10.450.50">
    <property type="match status" value="1"/>
</dbReference>
<dbReference type="RefSeq" id="WP_087836579.1">
    <property type="nucleotide sequence ID" value="NZ_BAAAEN010000045.1"/>
</dbReference>
<evidence type="ECO:0000313" key="4">
    <source>
        <dbReference type="Proteomes" id="UP001501706"/>
    </source>
</evidence>
<organism evidence="3 4">
    <name type="scientific">Pigmentiphaga daeguensis</name>
    <dbReference type="NCBI Taxonomy" id="414049"/>
    <lineage>
        <taxon>Bacteria</taxon>
        <taxon>Pseudomonadati</taxon>
        <taxon>Pseudomonadota</taxon>
        <taxon>Betaproteobacteria</taxon>
        <taxon>Burkholderiales</taxon>
        <taxon>Alcaligenaceae</taxon>
        <taxon>Pigmentiphaga</taxon>
    </lineage>
</organism>